<accession>A0A2S8RWI9</accession>
<proteinExistence type="predicted"/>
<sequence>MTYIISNEREATSQSFTNKRAAYKAMTKLKRLGVHFTARVHDEHGCRFTGVDAIRYIKA</sequence>
<comment type="caution">
    <text evidence="1">The sequence shown here is derived from an EMBL/GenBank/DDBJ whole genome shotgun (WGS) entry which is preliminary data.</text>
</comment>
<dbReference type="EMBL" id="PVEP01000015">
    <property type="protein sequence ID" value="PQV52915.1"/>
    <property type="molecule type" value="Genomic_DNA"/>
</dbReference>
<name>A0A2S8RWI9_9RHOB</name>
<evidence type="ECO:0000313" key="1">
    <source>
        <dbReference type="EMBL" id="PQV52915.1"/>
    </source>
</evidence>
<gene>
    <name evidence="1" type="ORF">LX70_04021</name>
</gene>
<protein>
    <submittedName>
        <fullName evidence="1">Uncharacterized protein</fullName>
    </submittedName>
</protein>
<organism evidence="1 2">
    <name type="scientific">Albidovulum denitrificans</name>
    <dbReference type="NCBI Taxonomy" id="404881"/>
    <lineage>
        <taxon>Bacteria</taxon>
        <taxon>Pseudomonadati</taxon>
        <taxon>Pseudomonadota</taxon>
        <taxon>Alphaproteobacteria</taxon>
        <taxon>Rhodobacterales</taxon>
        <taxon>Paracoccaceae</taxon>
        <taxon>Albidovulum</taxon>
    </lineage>
</organism>
<evidence type="ECO:0000313" key="2">
    <source>
        <dbReference type="Proteomes" id="UP000238338"/>
    </source>
</evidence>
<dbReference type="RefSeq" id="WP_146111679.1">
    <property type="nucleotide sequence ID" value="NZ_PVEP01000015.1"/>
</dbReference>
<dbReference type="Proteomes" id="UP000238338">
    <property type="component" value="Unassembled WGS sequence"/>
</dbReference>
<dbReference type="AlphaFoldDB" id="A0A2S8RWI9"/>
<reference evidence="1 2" key="1">
    <citation type="submission" date="2018-02" db="EMBL/GenBank/DDBJ databases">
        <title>Genomic Encyclopedia of Archaeal and Bacterial Type Strains, Phase II (KMG-II): from individual species to whole genera.</title>
        <authorList>
            <person name="Goeker M."/>
        </authorList>
    </citation>
    <scope>NUCLEOTIDE SEQUENCE [LARGE SCALE GENOMIC DNA]</scope>
    <source>
        <strain evidence="1 2">DSM 18921</strain>
    </source>
</reference>
<keyword evidence="2" id="KW-1185">Reference proteome</keyword>